<evidence type="ECO:0000256" key="1">
    <source>
        <dbReference type="SAM" id="MobiDB-lite"/>
    </source>
</evidence>
<feature type="transmembrane region" description="Helical" evidence="2">
    <location>
        <begin position="329"/>
        <end position="349"/>
    </location>
</feature>
<feature type="transmembrane region" description="Helical" evidence="2">
    <location>
        <begin position="234"/>
        <end position="253"/>
    </location>
</feature>
<dbReference type="EMBL" id="JANAVB010041017">
    <property type="protein sequence ID" value="KAJ6797124.1"/>
    <property type="molecule type" value="Genomic_DNA"/>
</dbReference>
<feature type="transmembrane region" description="Helical" evidence="2">
    <location>
        <begin position="259"/>
        <end position="280"/>
    </location>
</feature>
<reference evidence="3" key="1">
    <citation type="journal article" date="2023" name="GigaByte">
        <title>Genome assembly of the bearded iris, Iris pallida Lam.</title>
        <authorList>
            <person name="Bruccoleri R.E."/>
            <person name="Oakeley E.J."/>
            <person name="Faust A.M.E."/>
            <person name="Altorfer M."/>
            <person name="Dessus-Babus S."/>
            <person name="Burckhardt D."/>
            <person name="Oertli M."/>
            <person name="Naumann U."/>
            <person name="Petersen F."/>
            <person name="Wong J."/>
        </authorList>
    </citation>
    <scope>NUCLEOTIDE SEQUENCE</scope>
    <source>
        <strain evidence="3">GSM-AAB239-AS_SAM_17_03QT</strain>
    </source>
</reference>
<protein>
    <recommendedName>
        <fullName evidence="5">Transmembrane protein</fullName>
    </recommendedName>
</protein>
<comment type="caution">
    <text evidence="3">The sequence shown here is derived from an EMBL/GenBank/DDBJ whole genome shotgun (WGS) entry which is preliminary data.</text>
</comment>
<reference evidence="3" key="2">
    <citation type="submission" date="2023-04" db="EMBL/GenBank/DDBJ databases">
        <authorList>
            <person name="Bruccoleri R.E."/>
            <person name="Oakeley E.J."/>
            <person name="Faust A.-M."/>
            <person name="Dessus-Babus S."/>
            <person name="Altorfer M."/>
            <person name="Burckhardt D."/>
            <person name="Oertli M."/>
            <person name="Naumann U."/>
            <person name="Petersen F."/>
            <person name="Wong J."/>
        </authorList>
    </citation>
    <scope>NUCLEOTIDE SEQUENCE</scope>
    <source>
        <strain evidence="3">GSM-AAB239-AS_SAM_17_03QT</strain>
        <tissue evidence="3">Leaf</tissue>
    </source>
</reference>
<feature type="transmembrane region" description="Helical" evidence="2">
    <location>
        <begin position="292"/>
        <end position="317"/>
    </location>
</feature>
<feature type="transmembrane region" description="Helical" evidence="2">
    <location>
        <begin position="88"/>
        <end position="111"/>
    </location>
</feature>
<name>A0AAX6DZB5_IRIPA</name>
<feature type="transmembrane region" description="Helical" evidence="2">
    <location>
        <begin position="29"/>
        <end position="50"/>
    </location>
</feature>
<organism evidence="3 4">
    <name type="scientific">Iris pallida</name>
    <name type="common">Sweet iris</name>
    <dbReference type="NCBI Taxonomy" id="29817"/>
    <lineage>
        <taxon>Eukaryota</taxon>
        <taxon>Viridiplantae</taxon>
        <taxon>Streptophyta</taxon>
        <taxon>Embryophyta</taxon>
        <taxon>Tracheophyta</taxon>
        <taxon>Spermatophyta</taxon>
        <taxon>Magnoliopsida</taxon>
        <taxon>Liliopsida</taxon>
        <taxon>Asparagales</taxon>
        <taxon>Iridaceae</taxon>
        <taxon>Iridoideae</taxon>
        <taxon>Irideae</taxon>
        <taxon>Iris</taxon>
    </lineage>
</organism>
<feature type="compositionally biased region" description="Polar residues" evidence="1">
    <location>
        <begin position="168"/>
        <end position="185"/>
    </location>
</feature>
<feature type="region of interest" description="Disordered" evidence="1">
    <location>
        <begin position="164"/>
        <end position="199"/>
    </location>
</feature>
<evidence type="ECO:0000313" key="4">
    <source>
        <dbReference type="Proteomes" id="UP001140949"/>
    </source>
</evidence>
<dbReference type="PANTHER" id="PTHR12242:SF22">
    <property type="entry name" value="OS02G0130600 PROTEIN"/>
    <property type="match status" value="1"/>
</dbReference>
<accession>A0AAX6DZB5</accession>
<feature type="compositionally biased region" description="Basic and acidic residues" evidence="1">
    <location>
        <begin position="187"/>
        <end position="199"/>
    </location>
</feature>
<proteinExistence type="predicted"/>
<dbReference type="PANTHER" id="PTHR12242">
    <property type="entry name" value="OS02G0130600 PROTEIN-RELATED"/>
    <property type="match status" value="1"/>
</dbReference>
<evidence type="ECO:0000256" key="2">
    <source>
        <dbReference type="SAM" id="Phobius"/>
    </source>
</evidence>
<gene>
    <name evidence="3" type="ORF">M6B38_110170</name>
</gene>
<keyword evidence="4" id="KW-1185">Reference proteome</keyword>
<feature type="transmembrane region" description="Helical" evidence="2">
    <location>
        <begin position="123"/>
        <end position="144"/>
    </location>
</feature>
<keyword evidence="2" id="KW-0472">Membrane</keyword>
<dbReference type="AlphaFoldDB" id="A0AAX6DZB5"/>
<keyword evidence="2" id="KW-1133">Transmembrane helix</keyword>
<dbReference type="Proteomes" id="UP001140949">
    <property type="component" value="Unassembled WGS sequence"/>
</dbReference>
<sequence>MHFTAGSSARSWHPVMTADTNNPHYWLNWRFLLCSVWVLACVIVSSVLIWRYEGRGRGRTERDSRQGLTGTLYDDESWRTCLKVVHPAWLLGFRVVSFFVLLSLLLLNAVAEGGDIFYYYTQWTFMLLTVYFGLGSLLSSYGCLQYLGMMGGQRDTRIRSDTECGTYASPTNANESNVAPTNGNADENGRTKNSDSHEEDIIRDVSAGPREEHNVRKVAGFWGYAFQIIYQTNAGAVMLTDCVFWFIIFPFLARKDYDLNPILVSMHSVNAILLLGDTALNNLRFPWFRISYFLLWTSGFVIFQWIVHACTSIWWPYPFLDLSSPRAPIWYLVVALMHIPCYAIFPLIMKMKHILLSRYFPQYFSVN</sequence>
<evidence type="ECO:0000313" key="3">
    <source>
        <dbReference type="EMBL" id="KAJ6797124.1"/>
    </source>
</evidence>
<dbReference type="GO" id="GO:0016020">
    <property type="term" value="C:membrane"/>
    <property type="evidence" value="ECO:0007669"/>
    <property type="project" value="TreeGrafter"/>
</dbReference>
<keyword evidence="2" id="KW-0812">Transmembrane</keyword>
<evidence type="ECO:0008006" key="5">
    <source>
        <dbReference type="Google" id="ProtNLM"/>
    </source>
</evidence>